<name>A0A6G1ET86_9ORYZ</name>
<dbReference type="EMBL" id="SPHZ02000003">
    <property type="protein sequence ID" value="KAF0927809.1"/>
    <property type="molecule type" value="Genomic_DNA"/>
</dbReference>
<comment type="caution">
    <text evidence="2">The sequence shown here is derived from an EMBL/GenBank/DDBJ whole genome shotgun (WGS) entry which is preliminary data.</text>
</comment>
<evidence type="ECO:0000313" key="2">
    <source>
        <dbReference type="EMBL" id="KAF0927809.1"/>
    </source>
</evidence>
<gene>
    <name evidence="2" type="ORF">E2562_036229</name>
</gene>
<feature type="compositionally biased region" description="Basic and acidic residues" evidence="1">
    <location>
        <begin position="115"/>
        <end position="127"/>
    </location>
</feature>
<feature type="compositionally biased region" description="Gly residues" evidence="1">
    <location>
        <begin position="100"/>
        <end position="111"/>
    </location>
</feature>
<keyword evidence="3" id="KW-1185">Reference proteome</keyword>
<reference evidence="2 3" key="1">
    <citation type="submission" date="2019-11" db="EMBL/GenBank/DDBJ databases">
        <title>Whole genome sequence of Oryza granulata.</title>
        <authorList>
            <person name="Li W."/>
        </authorList>
    </citation>
    <scope>NUCLEOTIDE SEQUENCE [LARGE SCALE GENOMIC DNA]</scope>
    <source>
        <strain evidence="3">cv. Menghai</strain>
        <tissue evidence="2">Leaf</tissue>
    </source>
</reference>
<dbReference type="Proteomes" id="UP000479710">
    <property type="component" value="Unassembled WGS sequence"/>
</dbReference>
<protein>
    <submittedName>
        <fullName evidence="2">Uncharacterized protein</fullName>
    </submittedName>
</protein>
<sequence length="127" mass="12844">MVRKVEEAAVTRSTRIGCEHGGCEGAGTVAMCGRVAQGWRPWRLPGWRRKTTPTGGPRPHLSVAPAVTGAGGGGHHAGPSWRGCAIGEDGPVGKAERGGGRGAGGGSGPGCLGWARKEAGPKEEEGR</sequence>
<accession>A0A6G1ET86</accession>
<proteinExistence type="predicted"/>
<evidence type="ECO:0000256" key="1">
    <source>
        <dbReference type="SAM" id="MobiDB-lite"/>
    </source>
</evidence>
<dbReference type="AlphaFoldDB" id="A0A6G1ET86"/>
<feature type="region of interest" description="Disordered" evidence="1">
    <location>
        <begin position="43"/>
        <end position="127"/>
    </location>
</feature>
<organism evidence="2 3">
    <name type="scientific">Oryza meyeriana var. granulata</name>
    <dbReference type="NCBI Taxonomy" id="110450"/>
    <lineage>
        <taxon>Eukaryota</taxon>
        <taxon>Viridiplantae</taxon>
        <taxon>Streptophyta</taxon>
        <taxon>Embryophyta</taxon>
        <taxon>Tracheophyta</taxon>
        <taxon>Spermatophyta</taxon>
        <taxon>Magnoliopsida</taxon>
        <taxon>Liliopsida</taxon>
        <taxon>Poales</taxon>
        <taxon>Poaceae</taxon>
        <taxon>BOP clade</taxon>
        <taxon>Oryzoideae</taxon>
        <taxon>Oryzeae</taxon>
        <taxon>Oryzinae</taxon>
        <taxon>Oryza</taxon>
        <taxon>Oryza meyeriana</taxon>
    </lineage>
</organism>
<evidence type="ECO:0000313" key="3">
    <source>
        <dbReference type="Proteomes" id="UP000479710"/>
    </source>
</evidence>